<comment type="caution">
    <text evidence="2">The sequence shown here is derived from an EMBL/GenBank/DDBJ whole genome shotgun (WGS) entry which is preliminary data.</text>
</comment>
<evidence type="ECO:0000313" key="2">
    <source>
        <dbReference type="EMBL" id="MCD9646380.1"/>
    </source>
</evidence>
<gene>
    <name evidence="2" type="ORF">HAX54_036163</name>
</gene>
<protein>
    <submittedName>
        <fullName evidence="2">Uncharacterized protein</fullName>
    </submittedName>
</protein>
<accession>A0ABS8VKC0</accession>
<feature type="non-terminal residue" evidence="2">
    <location>
        <position position="1"/>
    </location>
</feature>
<organism evidence="2 3">
    <name type="scientific">Datura stramonium</name>
    <name type="common">Jimsonweed</name>
    <name type="synonym">Common thornapple</name>
    <dbReference type="NCBI Taxonomy" id="4076"/>
    <lineage>
        <taxon>Eukaryota</taxon>
        <taxon>Viridiplantae</taxon>
        <taxon>Streptophyta</taxon>
        <taxon>Embryophyta</taxon>
        <taxon>Tracheophyta</taxon>
        <taxon>Spermatophyta</taxon>
        <taxon>Magnoliopsida</taxon>
        <taxon>eudicotyledons</taxon>
        <taxon>Gunneridae</taxon>
        <taxon>Pentapetalae</taxon>
        <taxon>asterids</taxon>
        <taxon>lamiids</taxon>
        <taxon>Solanales</taxon>
        <taxon>Solanaceae</taxon>
        <taxon>Solanoideae</taxon>
        <taxon>Datureae</taxon>
        <taxon>Datura</taxon>
    </lineage>
</organism>
<proteinExistence type="predicted"/>
<feature type="non-terminal residue" evidence="2">
    <location>
        <position position="52"/>
    </location>
</feature>
<dbReference type="EMBL" id="JACEIK010004770">
    <property type="protein sequence ID" value="MCD9646380.1"/>
    <property type="molecule type" value="Genomic_DNA"/>
</dbReference>
<evidence type="ECO:0000256" key="1">
    <source>
        <dbReference type="SAM" id="MobiDB-lite"/>
    </source>
</evidence>
<keyword evidence="3" id="KW-1185">Reference proteome</keyword>
<sequence>NPTGEAATTGVQGLVKEILLEVGDSSVVGECRGNKRGNKRPRDVNLKRSQQG</sequence>
<reference evidence="2 3" key="1">
    <citation type="journal article" date="2021" name="BMC Genomics">
        <title>Datura genome reveals duplications of psychoactive alkaloid biosynthetic genes and high mutation rate following tissue culture.</title>
        <authorList>
            <person name="Rajewski A."/>
            <person name="Carter-House D."/>
            <person name="Stajich J."/>
            <person name="Litt A."/>
        </authorList>
    </citation>
    <scope>NUCLEOTIDE SEQUENCE [LARGE SCALE GENOMIC DNA]</scope>
    <source>
        <strain evidence="2">AR-01</strain>
    </source>
</reference>
<evidence type="ECO:0000313" key="3">
    <source>
        <dbReference type="Proteomes" id="UP000823775"/>
    </source>
</evidence>
<dbReference type="Proteomes" id="UP000823775">
    <property type="component" value="Unassembled WGS sequence"/>
</dbReference>
<name>A0ABS8VKC0_DATST</name>
<feature type="region of interest" description="Disordered" evidence="1">
    <location>
        <begin position="28"/>
        <end position="52"/>
    </location>
</feature>